<name>A0A9E6XVV9_9ACTN</name>
<evidence type="ECO:0000313" key="4">
    <source>
        <dbReference type="Proteomes" id="UP001162834"/>
    </source>
</evidence>
<dbReference type="PROSITE" id="PS00445">
    <property type="entry name" value="FGGY_KINASES_2"/>
    <property type="match status" value="1"/>
</dbReference>
<feature type="region of interest" description="Disordered" evidence="1">
    <location>
        <begin position="82"/>
        <end position="140"/>
    </location>
</feature>
<dbReference type="EMBL" id="CP087164">
    <property type="protein sequence ID" value="UGS35381.1"/>
    <property type="molecule type" value="Genomic_DNA"/>
</dbReference>
<evidence type="ECO:0000259" key="2">
    <source>
        <dbReference type="Pfam" id="PF02782"/>
    </source>
</evidence>
<accession>A0A9E6XVV9</accession>
<proteinExistence type="predicted"/>
<evidence type="ECO:0000256" key="1">
    <source>
        <dbReference type="SAM" id="MobiDB-lite"/>
    </source>
</evidence>
<dbReference type="SUPFAM" id="SSF53067">
    <property type="entry name" value="Actin-like ATPase domain"/>
    <property type="match status" value="1"/>
</dbReference>
<dbReference type="InterPro" id="IPR018485">
    <property type="entry name" value="FGGY_C"/>
</dbReference>
<keyword evidence="3" id="KW-0418">Kinase</keyword>
<dbReference type="GO" id="GO:0004370">
    <property type="term" value="F:glycerol kinase activity"/>
    <property type="evidence" value="ECO:0007669"/>
    <property type="project" value="UniProtKB-EC"/>
</dbReference>
<sequence length="140" mass="14859">MVDAGGVRVLPALSGLGASWWNASARGLVAGLTGARRPAHIARAALDAIASREPIRPRRDAGWRAREHAAWRRFVEAACGVANETMSQDTDDRDDVGAEGGDNENADTLPPLPSEDDDSPLGDTDQHSSAPPTEHDMPKD</sequence>
<dbReference type="InterPro" id="IPR018483">
    <property type="entry name" value="Carb_kinase_FGGY_CS"/>
</dbReference>
<dbReference type="InterPro" id="IPR043129">
    <property type="entry name" value="ATPase_NBD"/>
</dbReference>
<feature type="domain" description="Carbohydrate kinase FGGY C-terminal" evidence="2">
    <location>
        <begin position="2"/>
        <end position="51"/>
    </location>
</feature>
<keyword evidence="4" id="KW-1185">Reference proteome</keyword>
<evidence type="ECO:0000313" key="3">
    <source>
        <dbReference type="EMBL" id="UGS35381.1"/>
    </source>
</evidence>
<dbReference type="Proteomes" id="UP001162834">
    <property type="component" value="Chromosome"/>
</dbReference>
<dbReference type="GO" id="GO:0005975">
    <property type="term" value="P:carbohydrate metabolic process"/>
    <property type="evidence" value="ECO:0007669"/>
    <property type="project" value="InterPro"/>
</dbReference>
<dbReference type="Gene3D" id="3.30.420.40">
    <property type="match status" value="1"/>
</dbReference>
<organism evidence="3 4">
    <name type="scientific">Capillimicrobium parvum</name>
    <dbReference type="NCBI Taxonomy" id="2884022"/>
    <lineage>
        <taxon>Bacteria</taxon>
        <taxon>Bacillati</taxon>
        <taxon>Actinomycetota</taxon>
        <taxon>Thermoleophilia</taxon>
        <taxon>Solirubrobacterales</taxon>
        <taxon>Capillimicrobiaceae</taxon>
        <taxon>Capillimicrobium</taxon>
    </lineage>
</organism>
<dbReference type="KEGG" id="sbae:DSM104329_01769"/>
<keyword evidence="3" id="KW-0808">Transferase</keyword>
<reference evidence="3" key="1">
    <citation type="journal article" date="2022" name="Int. J. Syst. Evol. Microbiol.">
        <title>Pseudomonas aegrilactucae sp. nov. and Pseudomonas morbosilactucae sp. nov., pathogens causing bacterial rot of lettuce in Japan.</title>
        <authorList>
            <person name="Sawada H."/>
            <person name="Fujikawa T."/>
            <person name="Satou M."/>
        </authorList>
    </citation>
    <scope>NUCLEOTIDE SEQUENCE</scope>
    <source>
        <strain evidence="3">0166_1</strain>
    </source>
</reference>
<gene>
    <name evidence="3" type="primary">glpK_1</name>
    <name evidence="3" type="ORF">DSM104329_01769</name>
</gene>
<dbReference type="Pfam" id="PF02782">
    <property type="entry name" value="FGGY_C"/>
    <property type="match status" value="1"/>
</dbReference>
<dbReference type="EC" id="2.7.1.30" evidence="3"/>
<dbReference type="AlphaFoldDB" id="A0A9E6XVV9"/>
<dbReference type="RefSeq" id="WP_259315069.1">
    <property type="nucleotide sequence ID" value="NZ_CP087164.1"/>
</dbReference>
<protein>
    <submittedName>
        <fullName evidence="3">Glycerol kinase</fullName>
        <ecNumber evidence="3">2.7.1.30</ecNumber>
    </submittedName>
</protein>